<dbReference type="InterPro" id="IPR001680">
    <property type="entry name" value="WD40_rpt"/>
</dbReference>
<proteinExistence type="predicted"/>
<dbReference type="Pfam" id="PF00400">
    <property type="entry name" value="WD40"/>
    <property type="match status" value="4"/>
</dbReference>
<keyword evidence="4" id="KW-1185">Reference proteome</keyword>
<dbReference type="Gene3D" id="2.130.10.10">
    <property type="entry name" value="YVTN repeat-like/Quinoprotein amine dehydrogenase"/>
    <property type="match status" value="1"/>
</dbReference>
<feature type="repeat" description="WD" evidence="1">
    <location>
        <begin position="426"/>
        <end position="461"/>
    </location>
</feature>
<dbReference type="SUPFAM" id="SSF50978">
    <property type="entry name" value="WD40 repeat-like"/>
    <property type="match status" value="1"/>
</dbReference>
<dbReference type="SMART" id="SM00320">
    <property type="entry name" value="WD40"/>
    <property type="match status" value="6"/>
</dbReference>
<organism evidence="3 4">
    <name type="scientific">Boothiomyces macroporosus</name>
    <dbReference type="NCBI Taxonomy" id="261099"/>
    <lineage>
        <taxon>Eukaryota</taxon>
        <taxon>Fungi</taxon>
        <taxon>Fungi incertae sedis</taxon>
        <taxon>Chytridiomycota</taxon>
        <taxon>Chytridiomycota incertae sedis</taxon>
        <taxon>Chytridiomycetes</taxon>
        <taxon>Rhizophydiales</taxon>
        <taxon>Terramycetaceae</taxon>
        <taxon>Boothiomyces</taxon>
    </lineage>
</organism>
<feature type="region of interest" description="Disordered" evidence="2">
    <location>
        <begin position="1"/>
        <end position="80"/>
    </location>
</feature>
<evidence type="ECO:0000256" key="2">
    <source>
        <dbReference type="SAM" id="MobiDB-lite"/>
    </source>
</evidence>
<accession>A0AAD5Y624</accession>
<dbReference type="InterPro" id="IPR052803">
    <property type="entry name" value="Cilium-Associated_Jouberin"/>
</dbReference>
<feature type="compositionally biased region" description="Basic and acidic residues" evidence="2">
    <location>
        <begin position="1"/>
        <end position="18"/>
    </location>
</feature>
<dbReference type="PANTHER" id="PTHR44499">
    <property type="entry name" value="JOUBERIN"/>
    <property type="match status" value="1"/>
</dbReference>
<dbReference type="PROSITE" id="PS50082">
    <property type="entry name" value="WD_REPEATS_2"/>
    <property type="match status" value="3"/>
</dbReference>
<dbReference type="InterPro" id="IPR015943">
    <property type="entry name" value="WD40/YVTN_repeat-like_dom_sf"/>
</dbReference>
<dbReference type="GO" id="GO:0044458">
    <property type="term" value="P:motile cilium assembly"/>
    <property type="evidence" value="ECO:0007669"/>
    <property type="project" value="TreeGrafter"/>
</dbReference>
<feature type="compositionally biased region" description="Basic and acidic residues" evidence="2">
    <location>
        <begin position="29"/>
        <end position="69"/>
    </location>
</feature>
<dbReference type="AlphaFoldDB" id="A0AAD5Y624"/>
<dbReference type="PROSITE" id="PS50294">
    <property type="entry name" value="WD_REPEATS_REGION"/>
    <property type="match status" value="2"/>
</dbReference>
<feature type="repeat" description="WD" evidence="1">
    <location>
        <begin position="382"/>
        <end position="414"/>
    </location>
</feature>
<feature type="compositionally biased region" description="Basic residues" evidence="2">
    <location>
        <begin position="70"/>
        <end position="80"/>
    </location>
</feature>
<evidence type="ECO:0000313" key="3">
    <source>
        <dbReference type="EMBL" id="KAJ3261547.1"/>
    </source>
</evidence>
<dbReference type="InterPro" id="IPR036322">
    <property type="entry name" value="WD40_repeat_dom_sf"/>
</dbReference>
<dbReference type="EMBL" id="JADGKB010000005">
    <property type="protein sequence ID" value="KAJ3261547.1"/>
    <property type="molecule type" value="Genomic_DNA"/>
</dbReference>
<protein>
    <submittedName>
        <fullName evidence="3">Jouberin</fullName>
    </submittedName>
</protein>
<name>A0AAD5Y624_9FUNG</name>
<feature type="repeat" description="WD" evidence="1">
    <location>
        <begin position="472"/>
        <end position="504"/>
    </location>
</feature>
<evidence type="ECO:0000313" key="4">
    <source>
        <dbReference type="Proteomes" id="UP001210925"/>
    </source>
</evidence>
<dbReference type="PANTHER" id="PTHR44499:SF1">
    <property type="entry name" value="JOUBERIN"/>
    <property type="match status" value="1"/>
</dbReference>
<dbReference type="Gene3D" id="2.60.40.150">
    <property type="entry name" value="C2 domain"/>
    <property type="match status" value="1"/>
</dbReference>
<dbReference type="Proteomes" id="UP001210925">
    <property type="component" value="Unassembled WGS sequence"/>
</dbReference>
<sequence>MDETDTNRLGKEVEKQVQEETDGLDDQMEVDKDRPETEVKDRPETEDKDRPEMEDKDRPEMEEPKVEHHDKHKKKRKKKKKIIDPRYEALADKILVLKILKSDPLVPEMDLKHPMVKIHIVNIHTGQYYHKSSDRFVSSVYEQTNFILPILSDSFDLVLNSTKAPHWNQSILLNELYLHLVKPDVLILFEILDYLDSVKHMSRVCWAFLKIVGEEANTEKELRLQLYKYPFSLSTIQDFPVPYVYQCYKKQWHRYPSTFYIQIDYHDPIYERKTTNPELPLDREIGSVTIQELLKTDSVVKKESPYMSMMALNGISKQWKRNENEINSLPNKLLYRIETGSRGSFSCAFSNMGIFLAVGCVNTNSFPIKIYELETGKRMATLEGHLDLVYQLCWSQDDSELISASSDGSVRVWKFMLDGSCVLSGLYIHPTFVYSAIFHPTLTEPQYIATASYDGIIRIWEHSKKSEPSKKLRGHTVNVNTIVFSQDGRRIYSGDGSGILKIWSSEKLDGKKDSLNYECIKTIDTLMGHPIQHLQMHPSNRKLLVQTIGPLSHILDTRIHRFLSHFQVPLDTTSLPPTLKDNQFKITNQANSFRFMKSTFSACGTFLLSGSLKGTVHIWKTDTAGYVGSYSHKSLKSWQKDSLPIVDISFHPFDNYVAFSIWGDKEPISIYSYDESLPDMKTVESPEIVKTNHLDVDTIVAKSMANLFVDDKRKLEKISSARAADSFFVSLK</sequence>
<feature type="compositionally biased region" description="Acidic residues" evidence="2">
    <location>
        <begin position="19"/>
        <end position="28"/>
    </location>
</feature>
<dbReference type="GO" id="GO:0036064">
    <property type="term" value="C:ciliary basal body"/>
    <property type="evidence" value="ECO:0007669"/>
    <property type="project" value="TreeGrafter"/>
</dbReference>
<gene>
    <name evidence="3" type="primary">AHI1</name>
    <name evidence="3" type="ORF">HK103_005385</name>
</gene>
<evidence type="ECO:0000256" key="1">
    <source>
        <dbReference type="PROSITE-ProRule" id="PRU00221"/>
    </source>
</evidence>
<dbReference type="InterPro" id="IPR035892">
    <property type="entry name" value="C2_domain_sf"/>
</dbReference>
<comment type="caution">
    <text evidence="3">The sequence shown here is derived from an EMBL/GenBank/DDBJ whole genome shotgun (WGS) entry which is preliminary data.</text>
</comment>
<reference evidence="3" key="1">
    <citation type="submission" date="2020-05" db="EMBL/GenBank/DDBJ databases">
        <title>Phylogenomic resolution of chytrid fungi.</title>
        <authorList>
            <person name="Stajich J.E."/>
            <person name="Amses K."/>
            <person name="Simmons R."/>
            <person name="Seto K."/>
            <person name="Myers J."/>
            <person name="Bonds A."/>
            <person name="Quandt C.A."/>
            <person name="Barry K."/>
            <person name="Liu P."/>
            <person name="Grigoriev I."/>
            <person name="Longcore J.E."/>
            <person name="James T.Y."/>
        </authorList>
    </citation>
    <scope>NUCLEOTIDE SEQUENCE</scope>
    <source>
        <strain evidence="3">PLAUS21</strain>
    </source>
</reference>
<keyword evidence="1" id="KW-0853">WD repeat</keyword>